<dbReference type="OrthoDB" id="1930685at2759"/>
<protein>
    <submittedName>
        <fullName evidence="2">Uncharacterized protein</fullName>
    </submittedName>
</protein>
<dbReference type="Proteomes" id="UP000541444">
    <property type="component" value="Unassembled WGS sequence"/>
</dbReference>
<evidence type="ECO:0000313" key="3">
    <source>
        <dbReference type="Proteomes" id="UP000541444"/>
    </source>
</evidence>
<organism evidence="2 3">
    <name type="scientific">Kingdonia uniflora</name>
    <dbReference type="NCBI Taxonomy" id="39325"/>
    <lineage>
        <taxon>Eukaryota</taxon>
        <taxon>Viridiplantae</taxon>
        <taxon>Streptophyta</taxon>
        <taxon>Embryophyta</taxon>
        <taxon>Tracheophyta</taxon>
        <taxon>Spermatophyta</taxon>
        <taxon>Magnoliopsida</taxon>
        <taxon>Ranunculales</taxon>
        <taxon>Circaeasteraceae</taxon>
        <taxon>Kingdonia</taxon>
    </lineage>
</organism>
<feature type="compositionally biased region" description="Basic and acidic residues" evidence="1">
    <location>
        <begin position="47"/>
        <end position="61"/>
    </location>
</feature>
<keyword evidence="3" id="KW-1185">Reference proteome</keyword>
<dbReference type="PANTHER" id="PTHR36385">
    <property type="entry name" value="OS07G0562900 PROTEIN"/>
    <property type="match status" value="1"/>
</dbReference>
<evidence type="ECO:0000256" key="1">
    <source>
        <dbReference type="SAM" id="MobiDB-lite"/>
    </source>
</evidence>
<dbReference type="EMBL" id="JACGCM010000999">
    <property type="protein sequence ID" value="KAF6163274.1"/>
    <property type="molecule type" value="Genomic_DNA"/>
</dbReference>
<reference evidence="2 3" key="1">
    <citation type="journal article" date="2020" name="IScience">
        <title>Genome Sequencing of the Endangered Kingdonia uniflora (Circaeasteraceae, Ranunculales) Reveals Potential Mechanisms of Evolutionary Specialization.</title>
        <authorList>
            <person name="Sun Y."/>
            <person name="Deng T."/>
            <person name="Zhang A."/>
            <person name="Moore M.J."/>
            <person name="Landis J.B."/>
            <person name="Lin N."/>
            <person name="Zhang H."/>
            <person name="Zhang X."/>
            <person name="Huang J."/>
            <person name="Zhang X."/>
            <person name="Sun H."/>
            <person name="Wang H."/>
        </authorList>
    </citation>
    <scope>NUCLEOTIDE SEQUENCE [LARGE SCALE GENOMIC DNA]</scope>
    <source>
        <strain evidence="2">TB1705</strain>
        <tissue evidence="2">Leaf</tissue>
    </source>
</reference>
<dbReference type="AlphaFoldDB" id="A0A7J7N8B0"/>
<evidence type="ECO:0000313" key="2">
    <source>
        <dbReference type="EMBL" id="KAF6163274.1"/>
    </source>
</evidence>
<dbReference type="PANTHER" id="PTHR36385:SF1">
    <property type="entry name" value="OS07G0562900 PROTEIN"/>
    <property type="match status" value="1"/>
</dbReference>
<feature type="region of interest" description="Disordered" evidence="1">
    <location>
        <begin position="47"/>
        <end position="78"/>
    </location>
</feature>
<name>A0A7J7N8B0_9MAGN</name>
<accession>A0A7J7N8B0</accession>
<feature type="compositionally biased region" description="Polar residues" evidence="1">
    <location>
        <begin position="69"/>
        <end position="78"/>
    </location>
</feature>
<comment type="caution">
    <text evidence="2">The sequence shown here is derived from an EMBL/GenBank/DDBJ whole genome shotgun (WGS) entry which is preliminary data.</text>
</comment>
<sequence>MIFLIRAAMDTSETKASTALHGVANRKIKKGVQVRRTKSIKKMKALEKAISRSEKSAEKVVKSGKKTSRTQSAKKLYE</sequence>
<proteinExistence type="predicted"/>
<gene>
    <name evidence="2" type="ORF">GIB67_025138</name>
</gene>